<dbReference type="InterPro" id="IPR043128">
    <property type="entry name" value="Rev_trsase/Diguanyl_cyclase"/>
</dbReference>
<dbReference type="Gene3D" id="3.30.70.270">
    <property type="match status" value="1"/>
</dbReference>
<keyword evidence="1" id="KW-0645">Protease</keyword>
<dbReference type="CDD" id="cd01647">
    <property type="entry name" value="RT_LTR"/>
    <property type="match status" value="1"/>
</dbReference>
<evidence type="ECO:0000313" key="9">
    <source>
        <dbReference type="EMBL" id="CAF5161309.1"/>
    </source>
</evidence>
<dbReference type="GO" id="GO:0003964">
    <property type="term" value="F:RNA-directed DNA polymerase activity"/>
    <property type="evidence" value="ECO:0007669"/>
    <property type="project" value="UniProtKB-KW"/>
</dbReference>
<evidence type="ECO:0000313" key="11">
    <source>
        <dbReference type="Proteomes" id="UP000681967"/>
    </source>
</evidence>
<dbReference type="PROSITE" id="PS50878">
    <property type="entry name" value="RT_POL"/>
    <property type="match status" value="1"/>
</dbReference>
<feature type="domain" description="Reverse transcriptase" evidence="8">
    <location>
        <begin position="32"/>
        <end position="173"/>
    </location>
</feature>
<dbReference type="Gene3D" id="3.10.10.10">
    <property type="entry name" value="HIV Type 1 Reverse Transcriptase, subunit A, domain 1"/>
    <property type="match status" value="1"/>
</dbReference>
<gene>
    <name evidence="9" type="ORF">BYL167_LOCUS74659</name>
    <name evidence="10" type="ORF">SMN809_LOCUS84029</name>
</gene>
<dbReference type="Pfam" id="PF00078">
    <property type="entry name" value="RVT_1"/>
    <property type="match status" value="1"/>
</dbReference>
<dbReference type="PANTHER" id="PTHR24559:SF444">
    <property type="entry name" value="REVERSE TRANSCRIPTASE DOMAIN-CONTAINING PROTEIN"/>
    <property type="match status" value="1"/>
</dbReference>
<accession>A0A8S3GE02</accession>
<evidence type="ECO:0000256" key="5">
    <source>
        <dbReference type="ARBA" id="ARBA00022759"/>
    </source>
</evidence>
<evidence type="ECO:0000256" key="6">
    <source>
        <dbReference type="ARBA" id="ARBA00022801"/>
    </source>
</evidence>
<protein>
    <recommendedName>
        <fullName evidence="8">Reverse transcriptase domain-containing protein</fullName>
    </recommendedName>
</protein>
<evidence type="ECO:0000256" key="4">
    <source>
        <dbReference type="ARBA" id="ARBA00022722"/>
    </source>
</evidence>
<reference evidence="9" key="1">
    <citation type="submission" date="2021-02" db="EMBL/GenBank/DDBJ databases">
        <authorList>
            <person name="Nowell W R."/>
        </authorList>
    </citation>
    <scope>NUCLEOTIDE SEQUENCE</scope>
</reference>
<proteinExistence type="predicted"/>
<feature type="non-terminal residue" evidence="9">
    <location>
        <position position="1"/>
    </location>
</feature>
<dbReference type="Proteomes" id="UP000681967">
    <property type="component" value="Unassembled WGS sequence"/>
</dbReference>
<comment type="caution">
    <text evidence="9">The sequence shown here is derived from an EMBL/GenBank/DDBJ whole genome shotgun (WGS) entry which is preliminary data.</text>
</comment>
<evidence type="ECO:0000256" key="1">
    <source>
        <dbReference type="ARBA" id="ARBA00022670"/>
    </source>
</evidence>
<evidence type="ECO:0000313" key="10">
    <source>
        <dbReference type="EMBL" id="CAF5224898.1"/>
    </source>
</evidence>
<dbReference type="InterPro" id="IPR043502">
    <property type="entry name" value="DNA/RNA_pol_sf"/>
</dbReference>
<dbReference type="InterPro" id="IPR000477">
    <property type="entry name" value="RT_dom"/>
</dbReference>
<dbReference type="EMBL" id="CAJOBH010266398">
    <property type="protein sequence ID" value="CAF5161309.1"/>
    <property type="molecule type" value="Genomic_DNA"/>
</dbReference>
<dbReference type="GO" id="GO:0004519">
    <property type="term" value="F:endonuclease activity"/>
    <property type="evidence" value="ECO:0007669"/>
    <property type="project" value="UniProtKB-KW"/>
</dbReference>
<keyword evidence="6" id="KW-0378">Hydrolase</keyword>
<dbReference type="AlphaFoldDB" id="A0A8S3GE02"/>
<dbReference type="GO" id="GO:0006508">
    <property type="term" value="P:proteolysis"/>
    <property type="evidence" value="ECO:0007669"/>
    <property type="project" value="UniProtKB-KW"/>
</dbReference>
<sequence>KLLPESKPCNSPPYRYAPAKRQIIEQNLKEMKEEGIIEPSKSPWASPVVLAPKKDGSMRFCVDYRKLNSVTTRDAYPIPRINDTLDSLQEAKFVSTLDLRSGYWQVEMDKDSKEKTAFITHKGLYEFNVMPFGLTNAPATFQRLMDIVLAGLKWQCCLVYIDDIVIYSPNFEQ</sequence>
<dbReference type="EMBL" id="CAJOBI010358011">
    <property type="protein sequence ID" value="CAF5224898.1"/>
    <property type="molecule type" value="Genomic_DNA"/>
</dbReference>
<dbReference type="InterPro" id="IPR053134">
    <property type="entry name" value="RNA-dir_DNA_polymerase"/>
</dbReference>
<evidence type="ECO:0000256" key="3">
    <source>
        <dbReference type="ARBA" id="ARBA00022695"/>
    </source>
</evidence>
<dbReference type="Proteomes" id="UP000676336">
    <property type="component" value="Unassembled WGS sequence"/>
</dbReference>
<keyword evidence="2" id="KW-0808">Transferase</keyword>
<name>A0A8S3GE02_9BILA</name>
<evidence type="ECO:0000256" key="2">
    <source>
        <dbReference type="ARBA" id="ARBA00022679"/>
    </source>
</evidence>
<organism evidence="9 11">
    <name type="scientific">Rotaria magnacalcarata</name>
    <dbReference type="NCBI Taxonomy" id="392030"/>
    <lineage>
        <taxon>Eukaryota</taxon>
        <taxon>Metazoa</taxon>
        <taxon>Spiralia</taxon>
        <taxon>Gnathifera</taxon>
        <taxon>Rotifera</taxon>
        <taxon>Eurotatoria</taxon>
        <taxon>Bdelloidea</taxon>
        <taxon>Philodinida</taxon>
        <taxon>Philodinidae</taxon>
        <taxon>Rotaria</taxon>
    </lineage>
</organism>
<dbReference type="PANTHER" id="PTHR24559">
    <property type="entry name" value="TRANSPOSON TY3-I GAG-POL POLYPROTEIN"/>
    <property type="match status" value="1"/>
</dbReference>
<keyword evidence="5" id="KW-0255">Endonuclease</keyword>
<feature type="non-terminal residue" evidence="9">
    <location>
        <position position="173"/>
    </location>
</feature>
<evidence type="ECO:0000256" key="7">
    <source>
        <dbReference type="ARBA" id="ARBA00022918"/>
    </source>
</evidence>
<dbReference type="GO" id="GO:0008233">
    <property type="term" value="F:peptidase activity"/>
    <property type="evidence" value="ECO:0007669"/>
    <property type="project" value="UniProtKB-KW"/>
</dbReference>
<keyword evidence="7" id="KW-0695">RNA-directed DNA polymerase</keyword>
<evidence type="ECO:0000259" key="8">
    <source>
        <dbReference type="PROSITE" id="PS50878"/>
    </source>
</evidence>
<keyword evidence="4" id="KW-0540">Nuclease</keyword>
<dbReference type="FunFam" id="3.10.10.10:FF:000007">
    <property type="entry name" value="Retrovirus-related Pol polyprotein from transposon 17.6-like Protein"/>
    <property type="match status" value="1"/>
</dbReference>
<keyword evidence="3" id="KW-0548">Nucleotidyltransferase</keyword>
<dbReference type="SUPFAM" id="SSF56672">
    <property type="entry name" value="DNA/RNA polymerases"/>
    <property type="match status" value="1"/>
</dbReference>